<dbReference type="KEGG" id="tnl:113498346"/>
<feature type="region of interest" description="Disordered" evidence="1">
    <location>
        <begin position="94"/>
        <end position="132"/>
    </location>
</feature>
<dbReference type="RefSeq" id="XP_026734137.1">
    <property type="nucleotide sequence ID" value="XM_026878336.1"/>
</dbReference>
<name>A0A7E5W0S7_TRINI</name>
<organism evidence="2 3">
    <name type="scientific">Trichoplusia ni</name>
    <name type="common">Cabbage looper</name>
    <dbReference type="NCBI Taxonomy" id="7111"/>
    <lineage>
        <taxon>Eukaryota</taxon>
        <taxon>Metazoa</taxon>
        <taxon>Ecdysozoa</taxon>
        <taxon>Arthropoda</taxon>
        <taxon>Hexapoda</taxon>
        <taxon>Insecta</taxon>
        <taxon>Pterygota</taxon>
        <taxon>Neoptera</taxon>
        <taxon>Endopterygota</taxon>
        <taxon>Lepidoptera</taxon>
        <taxon>Glossata</taxon>
        <taxon>Ditrysia</taxon>
        <taxon>Noctuoidea</taxon>
        <taxon>Noctuidae</taxon>
        <taxon>Plusiinae</taxon>
        <taxon>Trichoplusia</taxon>
    </lineage>
</organism>
<protein>
    <submittedName>
        <fullName evidence="3">Uncharacterized protein LOC113498346 isoform X1</fullName>
    </submittedName>
</protein>
<dbReference type="InParanoid" id="A0A7E5W0S7"/>
<evidence type="ECO:0000313" key="3">
    <source>
        <dbReference type="RefSeq" id="XP_026734137.1"/>
    </source>
</evidence>
<dbReference type="Proteomes" id="UP000322000">
    <property type="component" value="Chromosome 10"/>
</dbReference>
<proteinExistence type="predicted"/>
<dbReference type="OrthoDB" id="7482904at2759"/>
<feature type="region of interest" description="Disordered" evidence="1">
    <location>
        <begin position="1"/>
        <end position="24"/>
    </location>
</feature>
<evidence type="ECO:0000256" key="1">
    <source>
        <dbReference type="SAM" id="MobiDB-lite"/>
    </source>
</evidence>
<evidence type="ECO:0000313" key="2">
    <source>
        <dbReference type="Proteomes" id="UP000322000"/>
    </source>
</evidence>
<gene>
    <name evidence="3" type="primary">LOC113498346</name>
</gene>
<accession>A0A7E5W0S7</accession>
<reference evidence="3" key="1">
    <citation type="submission" date="2025-08" db="UniProtKB">
        <authorList>
            <consortium name="RefSeq"/>
        </authorList>
    </citation>
    <scope>IDENTIFICATION</scope>
</reference>
<sequence>MSKYHKKCTSSSHTAKPEPKEDVILSSKVSSSANAACAAPKKTQLDPDLLGRISNAPCSCQVVARAVRDDVPHYIGLSNRRASIEAMASAPSELSCHECDPKEDKNKPASKSKLLSQSKIKSQSTNKSVEKK</sequence>
<feature type="compositionally biased region" description="Basic and acidic residues" evidence="1">
    <location>
        <begin position="95"/>
        <end position="107"/>
    </location>
</feature>
<dbReference type="GeneID" id="113498346"/>
<dbReference type="AlphaFoldDB" id="A0A7E5W0S7"/>
<keyword evidence="2" id="KW-1185">Reference proteome</keyword>
<feature type="compositionally biased region" description="Low complexity" evidence="1">
    <location>
        <begin position="111"/>
        <end position="124"/>
    </location>
</feature>